<dbReference type="AlphaFoldDB" id="A0A4Q9B9A4"/>
<sequence>MRTTIKFLLDLLLWALATPLAFTLRLEGLPPQYREVALVYALLGLPVKALLVYFFGLHLQAWSRVGVRDLLRLLKAVVLGTAVLLLFAWLLAAYLPVPKSVPPIAGVLALLAMGGARLATRLYWENRRGQGTTGRRVLVAGAGEAGSLIAGEMLRHPEAGLRPVGFLDDDPNKRGQTIKGVPVVGSLQDLPKAVRELAVEEVLIAMPSAPGSVVRQVVNLARLSRVPYRILPPLYEILSGRVGLPQIREVRLEDLLRRRPVRLNLEEIAGYLEGRVVLITGAGGSIGSEVSRQVARFHPDLLLLLGRGENSLFQLEKELEVEWPELRYKVVVADVRHREGLEQVFRLYRPHVVFHAAAHKHVPLMEAWPSEAVFNNVGGTRNLVELALVYGVERLVNISTDKAVNPTSVMGASKRVAEMVVSWGAKRAKEGQDFVSVRFGNVLGSRGSVVPLFLEQIRRGGPVTVTHPEMRRYFMTIPEATQLVLQAGSMGGRGLVYVLDMGEPVRILDLAKDLIRLAGLEPYRDIEIVFTGMRPGEKLYEELLTAEEGTEASRHEKIFVAKNGTLGEDFPGLLEGLFAAARSYDPGKVREALSLLVPSYSPGSWEALPVSESKTDSG</sequence>
<dbReference type="RefSeq" id="WP_130839883.1">
    <property type="nucleotide sequence ID" value="NZ_SIJL01000001.1"/>
</dbReference>
<dbReference type="InterPro" id="IPR036291">
    <property type="entry name" value="NAD(P)-bd_dom_sf"/>
</dbReference>
<dbReference type="EMBL" id="SIJL01000001">
    <property type="protein sequence ID" value="TBH21918.1"/>
    <property type="molecule type" value="Genomic_DNA"/>
</dbReference>
<organism evidence="4 5">
    <name type="scientific">Thermus thermamylovorans</name>
    <dbReference type="NCBI Taxonomy" id="2509362"/>
    <lineage>
        <taxon>Bacteria</taxon>
        <taxon>Thermotogati</taxon>
        <taxon>Deinococcota</taxon>
        <taxon>Deinococci</taxon>
        <taxon>Thermales</taxon>
        <taxon>Thermaceae</taxon>
        <taxon>Thermus</taxon>
    </lineage>
</organism>
<evidence type="ECO:0000313" key="4">
    <source>
        <dbReference type="EMBL" id="TBH21918.1"/>
    </source>
</evidence>
<evidence type="ECO:0000256" key="1">
    <source>
        <dbReference type="ARBA" id="ARBA00007430"/>
    </source>
</evidence>
<dbReference type="Proteomes" id="UP000292858">
    <property type="component" value="Unassembled WGS sequence"/>
</dbReference>
<feature type="transmembrane region" description="Helical" evidence="2">
    <location>
        <begin position="73"/>
        <end position="95"/>
    </location>
</feature>
<feature type="transmembrane region" description="Helical" evidence="2">
    <location>
        <begin position="39"/>
        <end position="61"/>
    </location>
</feature>
<dbReference type="SUPFAM" id="SSF51735">
    <property type="entry name" value="NAD(P)-binding Rossmann-fold domains"/>
    <property type="match status" value="2"/>
</dbReference>
<dbReference type="PANTHER" id="PTHR43318">
    <property type="entry name" value="UDP-N-ACETYLGLUCOSAMINE 4,6-DEHYDRATASE"/>
    <property type="match status" value="1"/>
</dbReference>
<dbReference type="InterPro" id="IPR003869">
    <property type="entry name" value="Polysac_CapD-like"/>
</dbReference>
<accession>A0A4Q9B9A4</accession>
<dbReference type="PANTHER" id="PTHR43318:SF1">
    <property type="entry name" value="POLYSACCHARIDE BIOSYNTHESIS PROTEIN EPSC-RELATED"/>
    <property type="match status" value="1"/>
</dbReference>
<dbReference type="InterPro" id="IPR051203">
    <property type="entry name" value="Polysaccharide_Synthase-Rel"/>
</dbReference>
<proteinExistence type="inferred from homology"/>
<dbReference type="OrthoDB" id="9803111at2"/>
<evidence type="ECO:0000313" key="5">
    <source>
        <dbReference type="Proteomes" id="UP000292858"/>
    </source>
</evidence>
<comment type="similarity">
    <text evidence="1">Belongs to the polysaccharide synthase family.</text>
</comment>
<protein>
    <submittedName>
        <fullName evidence="4">Polysaccharide biosynthesis protein</fullName>
    </submittedName>
</protein>
<comment type="caution">
    <text evidence="4">The sequence shown here is derived from an EMBL/GenBank/DDBJ whole genome shotgun (WGS) entry which is preliminary data.</text>
</comment>
<evidence type="ECO:0000259" key="3">
    <source>
        <dbReference type="Pfam" id="PF02719"/>
    </source>
</evidence>
<gene>
    <name evidence="4" type="ORF">ETP66_01370</name>
</gene>
<keyword evidence="5" id="KW-1185">Reference proteome</keyword>
<keyword evidence="2" id="KW-1133">Transmembrane helix</keyword>
<reference evidence="4 5" key="1">
    <citation type="submission" date="2019-02" db="EMBL/GenBank/DDBJ databases">
        <title>Thermus sp. a novel from hot spring.</title>
        <authorList>
            <person name="Zhao Z."/>
        </authorList>
    </citation>
    <scope>NUCLEOTIDE SEQUENCE [LARGE SCALE GENOMIC DNA]</scope>
    <source>
        <strain evidence="4 5">CFH 72773T</strain>
    </source>
</reference>
<evidence type="ECO:0000256" key="2">
    <source>
        <dbReference type="SAM" id="Phobius"/>
    </source>
</evidence>
<dbReference type="Pfam" id="PF13727">
    <property type="entry name" value="CoA_binding_3"/>
    <property type="match status" value="1"/>
</dbReference>
<keyword evidence="2" id="KW-0472">Membrane</keyword>
<dbReference type="Pfam" id="PF02719">
    <property type="entry name" value="Polysacc_synt_2"/>
    <property type="match status" value="1"/>
</dbReference>
<feature type="domain" description="Polysaccharide biosynthesis protein CapD-like" evidence="3">
    <location>
        <begin position="277"/>
        <end position="562"/>
    </location>
</feature>
<name>A0A4Q9B9A4_9DEIN</name>
<dbReference type="CDD" id="cd05237">
    <property type="entry name" value="UDP_invert_4-6DH_SDR_e"/>
    <property type="match status" value="1"/>
</dbReference>
<keyword evidence="2" id="KW-0812">Transmembrane</keyword>
<dbReference type="Gene3D" id="3.40.50.720">
    <property type="entry name" value="NAD(P)-binding Rossmann-like Domain"/>
    <property type="match status" value="2"/>
</dbReference>